<sequence length="248" mass="26761">MQLSHASINLPRLTKSLAARSKRLDEEDWAQVRSGQSTVDYARGLLKLVKEENVVDIGKVRALETELDELAKAFERAVQSKPIPSTSSARTLPPLPSIPLPANLLAASSSPPTTSPHQLANISTSDILPSNTPAEDSQLRKIPIREASVSLPTLTKRESFLAEKEEEALLPLRPVDEAAARDELLAGASRSGGAGRGLRGAAQLHDELGGQLAEMSHQLKLNAVHFSKSLEDEKGILEASTEVLSRKY</sequence>
<protein>
    <submittedName>
        <fullName evidence="1">Uncharacterized protein</fullName>
    </submittedName>
</protein>
<name>A0ACC2VL01_9TREE</name>
<dbReference type="EMBL" id="JASBWT010000012">
    <property type="protein sequence ID" value="KAJ9099755.1"/>
    <property type="molecule type" value="Genomic_DNA"/>
</dbReference>
<accession>A0ACC2VL01</accession>
<keyword evidence="2" id="KW-1185">Reference proteome</keyword>
<reference evidence="1" key="1">
    <citation type="submission" date="2023-04" db="EMBL/GenBank/DDBJ databases">
        <title>Draft Genome sequencing of Naganishia species isolated from polar environments using Oxford Nanopore Technology.</title>
        <authorList>
            <person name="Leo P."/>
            <person name="Venkateswaran K."/>
        </authorList>
    </citation>
    <scope>NUCLEOTIDE SEQUENCE</scope>
    <source>
        <strain evidence="1">MNA-CCFEE 5423</strain>
    </source>
</reference>
<organism evidence="1 2">
    <name type="scientific">Naganishia friedmannii</name>
    <dbReference type="NCBI Taxonomy" id="89922"/>
    <lineage>
        <taxon>Eukaryota</taxon>
        <taxon>Fungi</taxon>
        <taxon>Dikarya</taxon>
        <taxon>Basidiomycota</taxon>
        <taxon>Agaricomycotina</taxon>
        <taxon>Tremellomycetes</taxon>
        <taxon>Filobasidiales</taxon>
        <taxon>Filobasidiaceae</taxon>
        <taxon>Naganishia</taxon>
    </lineage>
</organism>
<proteinExistence type="predicted"/>
<evidence type="ECO:0000313" key="1">
    <source>
        <dbReference type="EMBL" id="KAJ9099755.1"/>
    </source>
</evidence>
<dbReference type="Proteomes" id="UP001227268">
    <property type="component" value="Unassembled WGS sequence"/>
</dbReference>
<comment type="caution">
    <text evidence="1">The sequence shown here is derived from an EMBL/GenBank/DDBJ whole genome shotgun (WGS) entry which is preliminary data.</text>
</comment>
<gene>
    <name evidence="1" type="ORF">QFC21_003753</name>
</gene>
<evidence type="ECO:0000313" key="2">
    <source>
        <dbReference type="Proteomes" id="UP001227268"/>
    </source>
</evidence>